<sequence length="77" mass="8589">MDRAVGWAKRNKVPEVVISEHGSEGNNQMASVENIGLVLEEGSKKLNGVFLTEPVPAVLKTTQGEQIVEEIRRWFLK</sequence>
<dbReference type="AlphaFoldDB" id="A0A2H0WRZ8"/>
<reference evidence="2" key="1">
    <citation type="submission" date="2017-09" db="EMBL/GenBank/DDBJ databases">
        <title>Depth-based differentiation of microbial function through sediment-hosted aquifers and enrichment of novel symbionts in the deep terrestrial subsurface.</title>
        <authorList>
            <person name="Probst A.J."/>
            <person name="Ladd B."/>
            <person name="Jarett J.K."/>
            <person name="Geller-Mcgrath D.E."/>
            <person name="Sieber C.M.K."/>
            <person name="Emerson J.B."/>
            <person name="Anantharaman K."/>
            <person name="Thomas B.C."/>
            <person name="Malmstrom R."/>
            <person name="Stieglmeier M."/>
            <person name="Klingl A."/>
            <person name="Woyke T."/>
            <person name="Ryan C.M."/>
            <person name="Banfield J.F."/>
        </authorList>
    </citation>
    <scope>NUCLEOTIDE SEQUENCE [LARGE SCALE GENOMIC DNA]</scope>
</reference>
<protein>
    <submittedName>
        <fullName evidence="1">Uncharacterized protein</fullName>
    </submittedName>
</protein>
<organism evidence="1 2">
    <name type="scientific">Candidatus Roizmanbacteria bacterium CG09_land_8_20_14_0_10_41_9</name>
    <dbReference type="NCBI Taxonomy" id="1974850"/>
    <lineage>
        <taxon>Bacteria</taxon>
        <taxon>Candidatus Roizmaniibacteriota</taxon>
    </lineage>
</organism>
<name>A0A2H0WRZ8_9BACT</name>
<dbReference type="Proteomes" id="UP000231198">
    <property type="component" value="Unassembled WGS sequence"/>
</dbReference>
<gene>
    <name evidence="1" type="ORF">COT62_03705</name>
</gene>
<dbReference type="EMBL" id="PEZG01000080">
    <property type="protein sequence ID" value="PIS15430.1"/>
    <property type="molecule type" value="Genomic_DNA"/>
</dbReference>
<comment type="caution">
    <text evidence="1">The sequence shown here is derived from an EMBL/GenBank/DDBJ whole genome shotgun (WGS) entry which is preliminary data.</text>
</comment>
<evidence type="ECO:0000313" key="2">
    <source>
        <dbReference type="Proteomes" id="UP000231198"/>
    </source>
</evidence>
<accession>A0A2H0WRZ8</accession>
<proteinExistence type="predicted"/>
<evidence type="ECO:0000313" key="1">
    <source>
        <dbReference type="EMBL" id="PIS15430.1"/>
    </source>
</evidence>